<dbReference type="EC" id="2.4.2.3" evidence="1"/>
<dbReference type="PANTHER" id="PTHR43691:SF11">
    <property type="entry name" value="FI09636P-RELATED"/>
    <property type="match status" value="1"/>
</dbReference>
<evidence type="ECO:0000256" key="3">
    <source>
        <dbReference type="ARBA" id="ARBA00048447"/>
    </source>
</evidence>
<reference evidence="5 6" key="1">
    <citation type="submission" date="2016-10" db="EMBL/GenBank/DDBJ databases">
        <authorList>
            <person name="de Groot N.N."/>
        </authorList>
    </citation>
    <scope>NUCLEOTIDE SEQUENCE [LARGE SCALE GENOMIC DNA]</scope>
    <source>
        <strain evidence="5 6">DSM 12130</strain>
    </source>
</reference>
<dbReference type="SUPFAM" id="SSF53167">
    <property type="entry name" value="Purine and uridine phosphorylases"/>
    <property type="match status" value="1"/>
</dbReference>
<keyword evidence="6" id="KW-1185">Reference proteome</keyword>
<dbReference type="GO" id="GO:0005829">
    <property type="term" value="C:cytosol"/>
    <property type="evidence" value="ECO:0007669"/>
    <property type="project" value="TreeGrafter"/>
</dbReference>
<organism evidence="5 6">
    <name type="scientific">Desulforhopalus singaporensis</name>
    <dbReference type="NCBI Taxonomy" id="91360"/>
    <lineage>
        <taxon>Bacteria</taxon>
        <taxon>Pseudomonadati</taxon>
        <taxon>Thermodesulfobacteriota</taxon>
        <taxon>Desulfobulbia</taxon>
        <taxon>Desulfobulbales</taxon>
        <taxon>Desulfocapsaceae</taxon>
        <taxon>Desulforhopalus</taxon>
    </lineage>
</organism>
<dbReference type="InterPro" id="IPR000845">
    <property type="entry name" value="Nucleoside_phosphorylase_d"/>
</dbReference>
<dbReference type="PANTHER" id="PTHR43691">
    <property type="entry name" value="URIDINE PHOSPHORYLASE"/>
    <property type="match status" value="1"/>
</dbReference>
<evidence type="ECO:0000259" key="4">
    <source>
        <dbReference type="Pfam" id="PF01048"/>
    </source>
</evidence>
<dbReference type="CDD" id="cd09007">
    <property type="entry name" value="NP-I_spr0068"/>
    <property type="match status" value="1"/>
</dbReference>
<sequence length="243" mass="26685">MSVENDPDIVIFPRKNRNEKSIPERGLLLVNPTEAKPRIDTLLDSGWSSRFLFNSRLCVSKNDYSFVAGPAIGAPMAALAMEKLIALGARRIVLCGWCGAVDKKLAVGDIVIPDSALSGEGTSPYYTGESEIAPSGSLTAELRDFFRGQGVVTATGRVWSTDAVYREKRSQLAQLNRSRGVVAIDMEFSALCAVAIFRKIEFSAVLIVSDEVWGESWSPGFTKDHFRARKEAAYEVLQKFISQ</sequence>
<dbReference type="Pfam" id="PF01048">
    <property type="entry name" value="PNP_UDP_1"/>
    <property type="match status" value="1"/>
</dbReference>
<dbReference type="Gene3D" id="3.40.50.1580">
    <property type="entry name" value="Nucleoside phosphorylase domain"/>
    <property type="match status" value="1"/>
</dbReference>
<dbReference type="OrthoDB" id="7945729at2"/>
<evidence type="ECO:0000313" key="6">
    <source>
        <dbReference type="Proteomes" id="UP000199073"/>
    </source>
</evidence>
<comment type="catalytic activity">
    <reaction evidence="3">
        <text>uridine + phosphate = alpha-D-ribose 1-phosphate + uracil</text>
        <dbReference type="Rhea" id="RHEA:24388"/>
        <dbReference type="ChEBI" id="CHEBI:16704"/>
        <dbReference type="ChEBI" id="CHEBI:17568"/>
        <dbReference type="ChEBI" id="CHEBI:43474"/>
        <dbReference type="ChEBI" id="CHEBI:57720"/>
        <dbReference type="EC" id="2.4.2.3"/>
    </reaction>
</comment>
<evidence type="ECO:0000313" key="5">
    <source>
        <dbReference type="EMBL" id="SDO46360.1"/>
    </source>
</evidence>
<dbReference type="AlphaFoldDB" id="A0A1H0JS38"/>
<feature type="domain" description="Nucleoside phosphorylase" evidence="4">
    <location>
        <begin position="66"/>
        <end position="241"/>
    </location>
</feature>
<name>A0A1H0JS38_9BACT</name>
<dbReference type="InterPro" id="IPR035994">
    <property type="entry name" value="Nucleoside_phosphorylase_sf"/>
</dbReference>
<proteinExistence type="predicted"/>
<evidence type="ECO:0000256" key="1">
    <source>
        <dbReference type="ARBA" id="ARBA00011888"/>
    </source>
</evidence>
<protein>
    <recommendedName>
        <fullName evidence="2">Uridine phosphorylase</fullName>
        <ecNumber evidence="1">2.4.2.3</ecNumber>
    </recommendedName>
</protein>
<dbReference type="GO" id="GO:0009116">
    <property type="term" value="P:nucleoside metabolic process"/>
    <property type="evidence" value="ECO:0007669"/>
    <property type="project" value="InterPro"/>
</dbReference>
<accession>A0A1H0JS38</accession>
<dbReference type="GO" id="GO:0004850">
    <property type="term" value="F:uridine phosphorylase activity"/>
    <property type="evidence" value="ECO:0007669"/>
    <property type="project" value="UniProtKB-EC"/>
</dbReference>
<dbReference type="STRING" id="91360.SAMN05660330_00295"/>
<dbReference type="RefSeq" id="WP_092219054.1">
    <property type="nucleotide sequence ID" value="NZ_FNJI01000002.1"/>
</dbReference>
<dbReference type="EMBL" id="FNJI01000002">
    <property type="protein sequence ID" value="SDO46360.1"/>
    <property type="molecule type" value="Genomic_DNA"/>
</dbReference>
<gene>
    <name evidence="5" type="ORF">SAMN05660330_00295</name>
</gene>
<evidence type="ECO:0000256" key="2">
    <source>
        <dbReference type="ARBA" id="ARBA00021980"/>
    </source>
</evidence>
<dbReference type="Proteomes" id="UP000199073">
    <property type="component" value="Unassembled WGS sequence"/>
</dbReference>